<gene>
    <name evidence="10" type="ORF">IAB28_04415</name>
</gene>
<evidence type="ECO:0000313" key="11">
    <source>
        <dbReference type="Proteomes" id="UP000824250"/>
    </source>
</evidence>
<reference evidence="10" key="1">
    <citation type="submission" date="2020-10" db="EMBL/GenBank/DDBJ databases">
        <authorList>
            <person name="Gilroy R."/>
        </authorList>
    </citation>
    <scope>NUCLEOTIDE SEQUENCE</scope>
    <source>
        <strain evidence="10">CHK180-2868</strain>
    </source>
</reference>
<name>A0A9D1D4T6_9FIRM</name>
<dbReference type="EMBL" id="DVGC01000025">
    <property type="protein sequence ID" value="HIR05190.1"/>
    <property type="molecule type" value="Genomic_DNA"/>
</dbReference>
<feature type="transmembrane region" description="Helical" evidence="7">
    <location>
        <begin position="172"/>
        <end position="189"/>
    </location>
</feature>
<dbReference type="Gene3D" id="1.20.1510.10">
    <property type="entry name" value="Cation efflux protein transmembrane domain"/>
    <property type="match status" value="1"/>
</dbReference>
<dbReference type="PANTHER" id="PTHR43840:SF15">
    <property type="entry name" value="MITOCHONDRIAL METAL TRANSPORTER 1-RELATED"/>
    <property type="match status" value="1"/>
</dbReference>
<feature type="transmembrane region" description="Helical" evidence="7">
    <location>
        <begin position="195"/>
        <end position="215"/>
    </location>
</feature>
<organism evidence="10 11">
    <name type="scientific">Candidatus Copromonas faecavium</name>
    <name type="common">nom. illeg.</name>
    <dbReference type="NCBI Taxonomy" id="2840740"/>
    <lineage>
        <taxon>Bacteria</taxon>
        <taxon>Bacillati</taxon>
        <taxon>Bacillota</taxon>
        <taxon>Clostridia</taxon>
        <taxon>Lachnospirales</taxon>
        <taxon>Lachnospiraceae</taxon>
        <taxon>Candidatus Copromonas (nom. illeg.)</taxon>
    </lineage>
</organism>
<evidence type="ECO:0000256" key="1">
    <source>
        <dbReference type="ARBA" id="ARBA00004141"/>
    </source>
</evidence>
<evidence type="ECO:0000259" key="9">
    <source>
        <dbReference type="Pfam" id="PF16916"/>
    </source>
</evidence>
<dbReference type="NCBIfam" id="TIGR01297">
    <property type="entry name" value="CDF"/>
    <property type="match status" value="1"/>
</dbReference>
<comment type="caution">
    <text evidence="10">The sequence shown here is derived from an EMBL/GenBank/DDBJ whole genome shotgun (WGS) entry which is preliminary data.</text>
</comment>
<dbReference type="InterPro" id="IPR027469">
    <property type="entry name" value="Cation_efflux_TMD_sf"/>
</dbReference>
<accession>A0A9D1D4T6</accession>
<comment type="similarity">
    <text evidence="2">Belongs to the cation diffusion facilitator (CDF) transporter (TC 2.A.4) family.</text>
</comment>
<dbReference type="Pfam" id="PF01545">
    <property type="entry name" value="Cation_efflux"/>
    <property type="match status" value="1"/>
</dbReference>
<evidence type="ECO:0000256" key="5">
    <source>
        <dbReference type="ARBA" id="ARBA00022989"/>
    </source>
</evidence>
<dbReference type="InterPro" id="IPR036837">
    <property type="entry name" value="Cation_efflux_CTD_sf"/>
</dbReference>
<evidence type="ECO:0000256" key="7">
    <source>
        <dbReference type="SAM" id="Phobius"/>
    </source>
</evidence>
<dbReference type="PANTHER" id="PTHR43840">
    <property type="entry name" value="MITOCHONDRIAL METAL TRANSPORTER 1-RELATED"/>
    <property type="match status" value="1"/>
</dbReference>
<evidence type="ECO:0000256" key="3">
    <source>
        <dbReference type="ARBA" id="ARBA00022448"/>
    </source>
</evidence>
<dbReference type="Gene3D" id="3.30.70.1350">
    <property type="entry name" value="Cation efflux protein, cytoplasmic domain"/>
    <property type="match status" value="1"/>
</dbReference>
<keyword evidence="4 7" id="KW-0812">Transmembrane</keyword>
<dbReference type="AlphaFoldDB" id="A0A9D1D4T6"/>
<evidence type="ECO:0000259" key="8">
    <source>
        <dbReference type="Pfam" id="PF01545"/>
    </source>
</evidence>
<comment type="subcellular location">
    <subcellularLocation>
        <location evidence="1">Membrane</location>
        <topology evidence="1">Multi-pass membrane protein</topology>
    </subcellularLocation>
</comment>
<dbReference type="SUPFAM" id="SSF160240">
    <property type="entry name" value="Cation efflux protein cytoplasmic domain-like"/>
    <property type="match status" value="1"/>
</dbReference>
<evidence type="ECO:0000256" key="4">
    <source>
        <dbReference type="ARBA" id="ARBA00022692"/>
    </source>
</evidence>
<dbReference type="InterPro" id="IPR027470">
    <property type="entry name" value="Cation_efflux_CTD"/>
</dbReference>
<reference evidence="10" key="2">
    <citation type="journal article" date="2021" name="PeerJ">
        <title>Extensive microbial diversity within the chicken gut microbiome revealed by metagenomics and culture.</title>
        <authorList>
            <person name="Gilroy R."/>
            <person name="Ravi A."/>
            <person name="Getino M."/>
            <person name="Pursley I."/>
            <person name="Horton D.L."/>
            <person name="Alikhan N.F."/>
            <person name="Baker D."/>
            <person name="Gharbi K."/>
            <person name="Hall N."/>
            <person name="Watson M."/>
            <person name="Adriaenssens E.M."/>
            <person name="Foster-Nyarko E."/>
            <person name="Jarju S."/>
            <person name="Secka A."/>
            <person name="Antonio M."/>
            <person name="Oren A."/>
            <person name="Chaudhuri R.R."/>
            <person name="La Ragione R."/>
            <person name="Hildebrand F."/>
            <person name="Pallen M.J."/>
        </authorList>
    </citation>
    <scope>NUCLEOTIDE SEQUENCE</scope>
    <source>
        <strain evidence="10">CHK180-2868</strain>
    </source>
</reference>
<proteinExistence type="inferred from homology"/>
<keyword evidence="6 7" id="KW-0472">Membrane</keyword>
<dbReference type="Proteomes" id="UP000824250">
    <property type="component" value="Unassembled WGS sequence"/>
</dbReference>
<protein>
    <submittedName>
        <fullName evidence="10">Cation transporter</fullName>
    </submittedName>
</protein>
<dbReference type="InterPro" id="IPR050291">
    <property type="entry name" value="CDF_Transporter"/>
</dbReference>
<evidence type="ECO:0000256" key="2">
    <source>
        <dbReference type="ARBA" id="ARBA00008114"/>
    </source>
</evidence>
<feature type="transmembrane region" description="Helical" evidence="7">
    <location>
        <begin position="132"/>
        <end position="151"/>
    </location>
</feature>
<feature type="transmembrane region" description="Helical" evidence="7">
    <location>
        <begin position="24"/>
        <end position="43"/>
    </location>
</feature>
<evidence type="ECO:0000256" key="6">
    <source>
        <dbReference type="ARBA" id="ARBA00023136"/>
    </source>
</evidence>
<dbReference type="GO" id="GO:0008324">
    <property type="term" value="F:monoatomic cation transmembrane transporter activity"/>
    <property type="evidence" value="ECO:0007669"/>
    <property type="project" value="InterPro"/>
</dbReference>
<dbReference type="InterPro" id="IPR058533">
    <property type="entry name" value="Cation_efflux_TM"/>
</dbReference>
<dbReference type="GO" id="GO:0016020">
    <property type="term" value="C:membrane"/>
    <property type="evidence" value="ECO:0007669"/>
    <property type="project" value="UniProtKB-SubCell"/>
</dbReference>
<keyword evidence="5 7" id="KW-1133">Transmembrane helix</keyword>
<feature type="transmembrane region" description="Helical" evidence="7">
    <location>
        <begin position="95"/>
        <end position="112"/>
    </location>
</feature>
<dbReference type="FunFam" id="1.20.1510.10:FF:000006">
    <property type="entry name" value="Divalent cation efflux transporter"/>
    <property type="match status" value="1"/>
</dbReference>
<sequence>MITVLSHLFIKDREHLEDGGVRRAYGMLCSIVGILLNVLLFAGKYLAGVLSGSIAVTADAFNNLSDAGSSFITLVGFRFSGMKADADHPFGHGRIEYISGFGVSVVIILMGVELLKTSVEKILHPEPVNAGLLPAAILVASICVKLYMAFYNRKIGKKIDSEAMKAAGMDSLSDSAATAAVLLSMGVGYFTGLQIDGWCGCLVACFVLYAGYGAARDTLNPLLGQPPSREYVEQIKEIVMSHPGILGIHDLVVHDYGPGRRMVSLHGEVSGNGDIFEIHDMIDRIEKELNQKMGCEAVIHMDPVEADNEVVTETKQELTALIAGSYPQVSIHDFRMVQGPTHTNLIFDAVVPYGYDKSDEDVKRGIENLVTEHWKNYFAVVQVEQSYV</sequence>
<feature type="domain" description="Cation efflux protein cytoplasmic" evidence="9">
    <location>
        <begin position="227"/>
        <end position="303"/>
    </location>
</feature>
<dbReference type="InterPro" id="IPR002524">
    <property type="entry name" value="Cation_efflux"/>
</dbReference>
<dbReference type="SUPFAM" id="SSF161111">
    <property type="entry name" value="Cation efflux protein transmembrane domain-like"/>
    <property type="match status" value="1"/>
</dbReference>
<keyword evidence="3" id="KW-0813">Transport</keyword>
<feature type="domain" description="Cation efflux protein transmembrane" evidence="8">
    <location>
        <begin position="31"/>
        <end position="223"/>
    </location>
</feature>
<dbReference type="Pfam" id="PF16916">
    <property type="entry name" value="ZT_dimer"/>
    <property type="match status" value="1"/>
</dbReference>
<evidence type="ECO:0000313" key="10">
    <source>
        <dbReference type="EMBL" id="HIR05190.1"/>
    </source>
</evidence>